<keyword evidence="2" id="KW-1185">Reference proteome</keyword>
<proteinExistence type="predicted"/>
<dbReference type="AlphaFoldDB" id="A0ABD1ID72"/>
<name>A0ABD1ID72_SALDI</name>
<dbReference type="Proteomes" id="UP001567538">
    <property type="component" value="Unassembled WGS sequence"/>
</dbReference>
<sequence>MSNSLEMAAGAALPPLRRHRCGLPAYESPPPSSSNWSNSPISLSGSPLWAVLPFLLTAQRIGGIGVDDGESNRPCRRLSRKRAYLSGYE</sequence>
<comment type="caution">
    <text evidence="1">The sequence shown here is derived from an EMBL/GenBank/DDBJ whole genome shotgun (WGS) entry which is preliminary data.</text>
</comment>
<reference evidence="1 2" key="1">
    <citation type="submission" date="2024-06" db="EMBL/GenBank/DDBJ databases">
        <title>A chromosome level genome sequence of Diviner's sage (Salvia divinorum).</title>
        <authorList>
            <person name="Ford S.A."/>
            <person name="Ro D.-K."/>
            <person name="Ness R.W."/>
            <person name="Phillips M.A."/>
        </authorList>
    </citation>
    <scope>NUCLEOTIDE SEQUENCE [LARGE SCALE GENOMIC DNA]</scope>
    <source>
        <strain evidence="1">SAF-2024a</strain>
        <tissue evidence="1">Leaf</tissue>
    </source>
</reference>
<organism evidence="1 2">
    <name type="scientific">Salvia divinorum</name>
    <name type="common">Maria pastora</name>
    <name type="synonym">Diviner's sage</name>
    <dbReference type="NCBI Taxonomy" id="28513"/>
    <lineage>
        <taxon>Eukaryota</taxon>
        <taxon>Viridiplantae</taxon>
        <taxon>Streptophyta</taxon>
        <taxon>Embryophyta</taxon>
        <taxon>Tracheophyta</taxon>
        <taxon>Spermatophyta</taxon>
        <taxon>Magnoliopsida</taxon>
        <taxon>eudicotyledons</taxon>
        <taxon>Gunneridae</taxon>
        <taxon>Pentapetalae</taxon>
        <taxon>asterids</taxon>
        <taxon>lamiids</taxon>
        <taxon>Lamiales</taxon>
        <taxon>Lamiaceae</taxon>
        <taxon>Nepetoideae</taxon>
        <taxon>Mentheae</taxon>
        <taxon>Salviinae</taxon>
        <taxon>Salvia</taxon>
        <taxon>Salvia subgen. Calosphace</taxon>
    </lineage>
</organism>
<evidence type="ECO:0000313" key="2">
    <source>
        <dbReference type="Proteomes" id="UP001567538"/>
    </source>
</evidence>
<dbReference type="EMBL" id="JBEAFC010000002">
    <property type="protein sequence ID" value="KAL1566655.1"/>
    <property type="molecule type" value="Genomic_DNA"/>
</dbReference>
<gene>
    <name evidence="1" type="ORF">AAHA92_02239</name>
</gene>
<evidence type="ECO:0000313" key="1">
    <source>
        <dbReference type="EMBL" id="KAL1566655.1"/>
    </source>
</evidence>
<accession>A0ABD1ID72</accession>
<protein>
    <submittedName>
        <fullName evidence="1">Uncharacterized protein</fullName>
    </submittedName>
</protein>